<protein>
    <submittedName>
        <fullName evidence="3">Uncharacterized protein</fullName>
    </submittedName>
</protein>
<keyword evidence="4" id="KW-1185">Reference proteome</keyword>
<feature type="non-terminal residue" evidence="3">
    <location>
        <position position="477"/>
    </location>
</feature>
<dbReference type="CDD" id="cd00033">
    <property type="entry name" value="CCP"/>
    <property type="match status" value="3"/>
</dbReference>
<sequence length="477" mass="52919">SVCLPSDIPGVNCCTCKETGEDGILDPITDECYCKCMCKVGEEFYMSYKRQGGQCICERCPDKRIKTLRADGSLWCPCKCADGQDYDKMRPDGSCDCSCLCKDRITKDIIDQNSQCPCKCECKDCSLSSLGSDGKCACQDKCPCGDNKHGIWRNCKCYLQKPGCVIQGACPAPNCKVCRVECCKDEDCNKERPGYPCMVCNNYICENCTACKPLPDIKDGTITYSNDSLAQGTLAYYVCNPPTELNNHKLTPRLCTDKFTWTGTAPVCMVFTHPGNCSALASIEGGSITYSNDKKIPGTFAYYVCHEGYEIKEASTATRTCTENLTWDGTEPSCVKSNPYQCDLLPDIKGGSISYSDKRRPPGTLAFYNCSYLYELDDPNLSPRKCLNDSTWEEPAPSCIIYYPPGVDCPANSSDPKIGDVHRLFPDTTSCHRFYHCGLDGIPWLKWCPSGLLWNNDRLYCDWPKNVECPTEGDGLE</sequence>
<dbReference type="InterPro" id="IPR035976">
    <property type="entry name" value="Sushi/SCR/CCP_sf"/>
</dbReference>
<dbReference type="SUPFAM" id="SSF57625">
    <property type="entry name" value="Invertebrate chitin-binding proteins"/>
    <property type="match status" value="1"/>
</dbReference>
<evidence type="ECO:0000313" key="3">
    <source>
        <dbReference type="EMBL" id="CAH1791538.1"/>
    </source>
</evidence>
<dbReference type="SMART" id="SM00494">
    <property type="entry name" value="ChtBD2"/>
    <property type="match status" value="2"/>
</dbReference>
<dbReference type="AlphaFoldDB" id="A0A8J1XVR2"/>
<dbReference type="InterPro" id="IPR036508">
    <property type="entry name" value="Chitin-bd_dom_sf"/>
</dbReference>
<dbReference type="Proteomes" id="UP000749559">
    <property type="component" value="Unassembled WGS sequence"/>
</dbReference>
<dbReference type="EMBL" id="CAIIXF020000008">
    <property type="protein sequence ID" value="CAH1791538.1"/>
    <property type="molecule type" value="Genomic_DNA"/>
</dbReference>
<dbReference type="SUPFAM" id="SSF57535">
    <property type="entry name" value="Complement control module/SCR domain"/>
    <property type="match status" value="3"/>
</dbReference>
<name>A0A8J1XVR2_OWEFU</name>
<evidence type="ECO:0000256" key="2">
    <source>
        <dbReference type="PROSITE-ProRule" id="PRU00302"/>
    </source>
</evidence>
<dbReference type="Gene3D" id="2.170.140.10">
    <property type="entry name" value="Chitin binding domain"/>
    <property type="match status" value="1"/>
</dbReference>
<reference evidence="3" key="1">
    <citation type="submission" date="2022-03" db="EMBL/GenBank/DDBJ databases">
        <authorList>
            <person name="Martin C."/>
        </authorList>
    </citation>
    <scope>NUCLEOTIDE SEQUENCE</scope>
</reference>
<dbReference type="InterPro" id="IPR002557">
    <property type="entry name" value="Chitin-bd_dom"/>
</dbReference>
<dbReference type="InterPro" id="IPR000436">
    <property type="entry name" value="Sushi_SCR_CCP_dom"/>
</dbReference>
<keyword evidence="2" id="KW-0768">Sushi</keyword>
<proteinExistence type="predicted"/>
<dbReference type="GO" id="GO:0005576">
    <property type="term" value="C:extracellular region"/>
    <property type="evidence" value="ECO:0007669"/>
    <property type="project" value="InterPro"/>
</dbReference>
<dbReference type="Gene3D" id="2.10.70.10">
    <property type="entry name" value="Complement Module, domain 1"/>
    <property type="match status" value="3"/>
</dbReference>
<comment type="caution">
    <text evidence="3">The sequence shown here is derived from an EMBL/GenBank/DDBJ whole genome shotgun (WGS) entry which is preliminary data.</text>
</comment>
<dbReference type="Pfam" id="PF01607">
    <property type="entry name" value="CBM_14"/>
    <property type="match status" value="1"/>
</dbReference>
<organism evidence="3 4">
    <name type="scientific">Owenia fusiformis</name>
    <name type="common">Polychaete worm</name>
    <dbReference type="NCBI Taxonomy" id="6347"/>
    <lineage>
        <taxon>Eukaryota</taxon>
        <taxon>Metazoa</taxon>
        <taxon>Spiralia</taxon>
        <taxon>Lophotrochozoa</taxon>
        <taxon>Annelida</taxon>
        <taxon>Polychaeta</taxon>
        <taxon>Sedentaria</taxon>
        <taxon>Canalipalpata</taxon>
        <taxon>Sabellida</taxon>
        <taxon>Oweniida</taxon>
        <taxon>Oweniidae</taxon>
        <taxon>Owenia</taxon>
    </lineage>
</organism>
<evidence type="ECO:0000313" key="4">
    <source>
        <dbReference type="Proteomes" id="UP000749559"/>
    </source>
</evidence>
<gene>
    <name evidence="3" type="ORF">OFUS_LOCUS16613</name>
</gene>
<evidence type="ECO:0000256" key="1">
    <source>
        <dbReference type="ARBA" id="ARBA00023157"/>
    </source>
</evidence>
<keyword evidence="1" id="KW-1015">Disulfide bond</keyword>
<dbReference type="PROSITE" id="PS50940">
    <property type="entry name" value="CHIT_BIND_II"/>
    <property type="match status" value="1"/>
</dbReference>
<dbReference type="OrthoDB" id="6020543at2759"/>
<accession>A0A8J1XVR2</accession>
<dbReference type="GO" id="GO:0008061">
    <property type="term" value="F:chitin binding"/>
    <property type="evidence" value="ECO:0007669"/>
    <property type="project" value="InterPro"/>
</dbReference>
<dbReference type="Pfam" id="PF00084">
    <property type="entry name" value="Sushi"/>
    <property type="match status" value="3"/>
</dbReference>
<dbReference type="SMART" id="SM00032">
    <property type="entry name" value="CCP"/>
    <property type="match status" value="3"/>
</dbReference>
<comment type="caution">
    <text evidence="2">Lacks conserved residue(s) required for the propagation of feature annotation.</text>
</comment>
<dbReference type="PROSITE" id="PS50923">
    <property type="entry name" value="SUSHI"/>
    <property type="match status" value="3"/>
</dbReference>